<dbReference type="eggNOG" id="ENOG502SHWY">
    <property type="taxonomic scope" value="Eukaryota"/>
</dbReference>
<dbReference type="PANTHER" id="PTHR10039:SF5">
    <property type="entry name" value="NACHT DOMAIN-CONTAINING PROTEIN"/>
    <property type="match status" value="1"/>
</dbReference>
<gene>
    <name evidence="4" type="ORF">F503_07284</name>
</gene>
<organism evidence="4 5">
    <name type="scientific">Ophiostoma piceae (strain UAMH 11346)</name>
    <name type="common">Sap stain fungus</name>
    <dbReference type="NCBI Taxonomy" id="1262450"/>
    <lineage>
        <taxon>Eukaryota</taxon>
        <taxon>Fungi</taxon>
        <taxon>Dikarya</taxon>
        <taxon>Ascomycota</taxon>
        <taxon>Pezizomycotina</taxon>
        <taxon>Sordariomycetes</taxon>
        <taxon>Sordariomycetidae</taxon>
        <taxon>Ophiostomatales</taxon>
        <taxon>Ophiostomataceae</taxon>
        <taxon>Ophiostoma</taxon>
    </lineage>
</organism>
<dbReference type="Proteomes" id="UP000016923">
    <property type="component" value="Unassembled WGS sequence"/>
</dbReference>
<evidence type="ECO:0000313" key="5">
    <source>
        <dbReference type="Proteomes" id="UP000016923"/>
    </source>
</evidence>
<dbReference type="Gene3D" id="3.40.50.300">
    <property type="entry name" value="P-loop containing nucleotide triphosphate hydrolases"/>
    <property type="match status" value="1"/>
</dbReference>
<proteinExistence type="predicted"/>
<dbReference type="PANTHER" id="PTHR10039">
    <property type="entry name" value="AMELOGENIN"/>
    <property type="match status" value="1"/>
</dbReference>
<sequence length="955" mass="107916">MDPVTALGVAAAAMQFVSFASDFVDGVISLHNSEEGQEARNADIANNAQHIEDILQGLRWTPSTYRSTPAADVLEAKLTIVISECHAVHKELDALLRTTQVTESKNGRAIEIIRVTWRSTRKKHEIDRLYEKLRHLRDHTNSCVMMLLGSKNEDLTKAICNLAKETQSAAMKSTLELTKLRRTITDGLESTHDVSKATHTLIDELAKETRVRRRLSTFLQSLRFEEINSRLDSIVEAESYTFEWLFGVDPSDSSPDIKEASCQKAPHVSPDEETKVRSRSGFESWLSSDHSLYWITGVPGCGKSTLTKYIGTHKKTTEKLQLWAGPDAEVIVASCYFWNAGSDLQKSHQGLLRTLLEQITLAIPHHVADACHDRFYDLAETGPAPWTTVELTLVLNSVIERTAEKDLNIRFCFFIDGLDEYIGDHNVIAKFMKDLSQKPHIKSDQLMDMVHQICTRSQGVFLWVNLVCQDILQGYVNGDSWDELMALVDSTPDGLEPYFEKMLSNIDPKYAAETATILLACLGNNGRYDRARLVDAKVGKVQWTGGTTEAWGTLHAAMAEPISPEQIRAYCGNIIDVGEVSVGFIHRTAHDFVSGRASMLASVLQRNDLNLLLYDYRTEIYKLGFNNHFDLFFLDGSFMTLSEYENATGRTDAVFLDGLDEYLHGLYVQNCLWEYGDTLIRSLHRGTTIYTATTLANSPDIHFEPTTGMNGIWLHHLYNELPHFASGINGTVKRVPDGFKYLIENSSCCDHFFDERTDLSMEPVLRRVQKKRRCRILLGLLPGPSSLAAHWHCYIRGWLFILYMSIIGKEDFNIEPRALMTKSLPPGTHRRKRKKPSPTTPYYHGEILEWGDFLPLELYDFCDIMWPCTWLAMSIAMSIAVTTVISSVLMAVNSARFSGHLNWIQISHKTAVALKVVAKDMKKAYALSSLLDKLHFDKIMDRENTIEIAEKHTLE</sequence>
<dbReference type="InterPro" id="IPR027417">
    <property type="entry name" value="P-loop_NTPase"/>
</dbReference>
<evidence type="ECO:0000259" key="3">
    <source>
        <dbReference type="Pfam" id="PF24883"/>
    </source>
</evidence>
<keyword evidence="2" id="KW-1133">Transmembrane helix</keyword>
<feature type="domain" description="Nephrocystin 3-like N-terminal" evidence="3">
    <location>
        <begin position="278"/>
        <end position="440"/>
    </location>
</feature>
<dbReference type="AlphaFoldDB" id="S3CS87"/>
<keyword evidence="5" id="KW-1185">Reference proteome</keyword>
<dbReference type="OrthoDB" id="443402at2759"/>
<accession>S3CS87</accession>
<evidence type="ECO:0000256" key="2">
    <source>
        <dbReference type="SAM" id="Phobius"/>
    </source>
</evidence>
<evidence type="ECO:0000313" key="4">
    <source>
        <dbReference type="EMBL" id="EPE09508.1"/>
    </source>
</evidence>
<feature type="transmembrane region" description="Helical" evidence="2">
    <location>
        <begin position="870"/>
        <end position="892"/>
    </location>
</feature>
<protein>
    <submittedName>
        <fullName evidence="4">Small s protein</fullName>
    </submittedName>
</protein>
<keyword evidence="2" id="KW-0812">Transmembrane</keyword>
<keyword evidence="2" id="KW-0472">Membrane</keyword>
<dbReference type="SUPFAM" id="SSF52540">
    <property type="entry name" value="P-loop containing nucleoside triphosphate hydrolases"/>
    <property type="match status" value="1"/>
</dbReference>
<dbReference type="STRING" id="1262450.S3CS87"/>
<keyword evidence="1" id="KW-0677">Repeat</keyword>
<reference evidence="4 5" key="1">
    <citation type="journal article" date="2013" name="BMC Genomics">
        <title>The genome and transcriptome of the pine saprophyte Ophiostoma piceae, and a comparison with the bark beetle-associated pine pathogen Grosmannia clavigera.</title>
        <authorList>
            <person name="Haridas S."/>
            <person name="Wang Y."/>
            <person name="Lim L."/>
            <person name="Massoumi Alamouti S."/>
            <person name="Jackman S."/>
            <person name="Docking R."/>
            <person name="Robertson G."/>
            <person name="Birol I."/>
            <person name="Bohlmann J."/>
            <person name="Breuil C."/>
        </authorList>
    </citation>
    <scope>NUCLEOTIDE SEQUENCE [LARGE SCALE GENOMIC DNA]</scope>
    <source>
        <strain evidence="4 5">UAMH 11346</strain>
    </source>
</reference>
<dbReference type="InterPro" id="IPR056884">
    <property type="entry name" value="NPHP3-like_N"/>
</dbReference>
<dbReference type="VEuPathDB" id="FungiDB:F503_07284"/>
<dbReference type="EMBL" id="KE148147">
    <property type="protein sequence ID" value="EPE09508.1"/>
    <property type="molecule type" value="Genomic_DNA"/>
</dbReference>
<dbReference type="Pfam" id="PF24883">
    <property type="entry name" value="NPHP3_N"/>
    <property type="match status" value="1"/>
</dbReference>
<evidence type="ECO:0000256" key="1">
    <source>
        <dbReference type="ARBA" id="ARBA00022737"/>
    </source>
</evidence>
<dbReference type="HOGENOM" id="CLU_308847_0_0_1"/>
<name>S3CS87_OPHP1</name>